<evidence type="ECO:0000256" key="2">
    <source>
        <dbReference type="ARBA" id="ARBA00023121"/>
    </source>
</evidence>
<dbReference type="SUPFAM" id="SSF82549">
    <property type="entry name" value="DAK1/DegV-like"/>
    <property type="match status" value="1"/>
</dbReference>
<evidence type="ECO:0000313" key="4">
    <source>
        <dbReference type="Proteomes" id="UP000293345"/>
    </source>
</evidence>
<dbReference type="InterPro" id="IPR050270">
    <property type="entry name" value="DegV_domain_contain"/>
</dbReference>
<dbReference type="Gene3D" id="2.20.28.50">
    <property type="entry name" value="degv family protein"/>
    <property type="match status" value="1"/>
</dbReference>
<dbReference type="NCBIfam" id="TIGR00762">
    <property type="entry name" value="DegV"/>
    <property type="match status" value="1"/>
</dbReference>
<dbReference type="PROSITE" id="PS51482">
    <property type="entry name" value="DEGV"/>
    <property type="match status" value="1"/>
</dbReference>
<organism evidence="3 4">
    <name type="scientific">Senegalimassilia faecalis</name>
    <dbReference type="NCBI Taxonomy" id="2509433"/>
    <lineage>
        <taxon>Bacteria</taxon>
        <taxon>Bacillati</taxon>
        <taxon>Actinomycetota</taxon>
        <taxon>Coriobacteriia</taxon>
        <taxon>Coriobacteriales</taxon>
        <taxon>Coriobacteriaceae</taxon>
        <taxon>Senegalimassilia</taxon>
    </lineage>
</organism>
<proteinExistence type="predicted"/>
<dbReference type="InterPro" id="IPR043168">
    <property type="entry name" value="DegV_C"/>
</dbReference>
<dbReference type="RefSeq" id="WP_129424238.1">
    <property type="nucleotide sequence ID" value="NZ_SDPW01000001.1"/>
</dbReference>
<accession>A0A4Q2JYK5</accession>
<dbReference type="PANTHER" id="PTHR33434:SF3">
    <property type="entry name" value="DEGV DOMAIN-CONTAINING PROTEIN YITS"/>
    <property type="match status" value="1"/>
</dbReference>
<dbReference type="Pfam" id="PF02645">
    <property type="entry name" value="DegV"/>
    <property type="match status" value="1"/>
</dbReference>
<reference evidence="3 4" key="1">
    <citation type="submission" date="2019-01" db="EMBL/GenBank/DDBJ databases">
        <title>Senegalimassilia sp. nov. KGMB04484 isolated human feces.</title>
        <authorList>
            <person name="Han K.-I."/>
            <person name="Kim J.-S."/>
            <person name="Lee K.C."/>
            <person name="Suh M.K."/>
            <person name="Eom M.K."/>
            <person name="Lee J.H."/>
            <person name="Park S.-H."/>
            <person name="Kang S.W."/>
            <person name="Park J.-E."/>
            <person name="Oh B.S."/>
            <person name="Yu S.Y."/>
            <person name="Choi S.-H."/>
            <person name="Lee D.H."/>
            <person name="Yoon H."/>
            <person name="Kim B.-Y."/>
            <person name="Lee J.H."/>
            <person name="Lee J.-S."/>
        </authorList>
    </citation>
    <scope>NUCLEOTIDE SEQUENCE [LARGE SCALE GENOMIC DNA]</scope>
    <source>
        <strain evidence="3 4">KGMB04484</strain>
    </source>
</reference>
<dbReference type="EMBL" id="SDPW01000001">
    <property type="protein sequence ID" value="RXZ54155.1"/>
    <property type="molecule type" value="Genomic_DNA"/>
</dbReference>
<dbReference type="InterPro" id="IPR003797">
    <property type="entry name" value="DegV"/>
</dbReference>
<evidence type="ECO:0000313" key="3">
    <source>
        <dbReference type="EMBL" id="RXZ54155.1"/>
    </source>
</evidence>
<gene>
    <name evidence="3" type="ORF">ET524_06470</name>
</gene>
<keyword evidence="2" id="KW-0446">Lipid-binding</keyword>
<dbReference type="Gene3D" id="3.30.1180.10">
    <property type="match status" value="1"/>
</dbReference>
<name>A0A4Q2JYK5_9ACTN</name>
<evidence type="ECO:0000256" key="1">
    <source>
        <dbReference type="ARBA" id="ARBA00003238"/>
    </source>
</evidence>
<comment type="function">
    <text evidence="1">May bind long-chain fatty acids, such as palmitate, and may play a role in lipid transport or fatty acid metabolism.</text>
</comment>
<dbReference type="Proteomes" id="UP000293345">
    <property type="component" value="Unassembled WGS sequence"/>
</dbReference>
<dbReference type="Gene3D" id="3.40.50.10440">
    <property type="entry name" value="Dihydroxyacetone kinase, domain 1"/>
    <property type="match status" value="1"/>
</dbReference>
<sequence>MDARPKCNLIIDSCCDLPYEVVDREGVWLLEFPYIDEKGDHCDDFYRSITPHEFYEGMRAGSQPSTAQVPITKFQEVFGQAIESGVPTVYLSFTSGLSGSYNTALIVRDQLLAEHPDAELHVVDTCLASVAEALLVYEALKQRDNGMTARELAAWAEEARYFVDAEFMVDDLESLHRGGRIPNSVAYAGAKLDVKPLLNISIDGKLALTGVARGRKKGIKQLAEYCEKRMADHAPGRCVVIGNADCPKDAARLKELLAKTDDNLLFLESSIGPVIGSHVGPGMLAVVFWGGDKREDLSVADRIARKIKKEG</sequence>
<dbReference type="PANTHER" id="PTHR33434">
    <property type="entry name" value="DEGV DOMAIN-CONTAINING PROTEIN DR_1986-RELATED"/>
    <property type="match status" value="1"/>
</dbReference>
<dbReference type="OrthoDB" id="9760324at2"/>
<dbReference type="GO" id="GO:0008289">
    <property type="term" value="F:lipid binding"/>
    <property type="evidence" value="ECO:0007669"/>
    <property type="project" value="UniProtKB-KW"/>
</dbReference>
<protein>
    <submittedName>
        <fullName evidence="3">DegV family protein</fullName>
    </submittedName>
</protein>
<comment type="caution">
    <text evidence="3">The sequence shown here is derived from an EMBL/GenBank/DDBJ whole genome shotgun (WGS) entry which is preliminary data.</text>
</comment>
<keyword evidence="4" id="KW-1185">Reference proteome</keyword>
<dbReference type="AlphaFoldDB" id="A0A4Q2JYK5"/>